<dbReference type="PANTHER" id="PTHR33434">
    <property type="entry name" value="DEGV DOMAIN-CONTAINING PROTEIN DR_1986-RELATED"/>
    <property type="match status" value="1"/>
</dbReference>
<gene>
    <name evidence="2" type="ORF">BJY14_001783</name>
</gene>
<organism evidence="2 3">
    <name type="scientific">Actinomadura luteofluorescens</name>
    <dbReference type="NCBI Taxonomy" id="46163"/>
    <lineage>
        <taxon>Bacteria</taxon>
        <taxon>Bacillati</taxon>
        <taxon>Actinomycetota</taxon>
        <taxon>Actinomycetes</taxon>
        <taxon>Streptosporangiales</taxon>
        <taxon>Thermomonosporaceae</taxon>
        <taxon>Actinomadura</taxon>
    </lineage>
</organism>
<dbReference type="InterPro" id="IPR003797">
    <property type="entry name" value="DegV"/>
</dbReference>
<evidence type="ECO:0000313" key="3">
    <source>
        <dbReference type="Proteomes" id="UP000529783"/>
    </source>
</evidence>
<dbReference type="GO" id="GO:0008289">
    <property type="term" value="F:lipid binding"/>
    <property type="evidence" value="ECO:0007669"/>
    <property type="project" value="UniProtKB-KW"/>
</dbReference>
<proteinExistence type="predicted"/>
<dbReference type="InterPro" id="IPR043168">
    <property type="entry name" value="DegV_C"/>
</dbReference>
<reference evidence="2 3" key="1">
    <citation type="submission" date="2020-07" db="EMBL/GenBank/DDBJ databases">
        <title>Sequencing the genomes of 1000 actinobacteria strains.</title>
        <authorList>
            <person name="Klenk H.-P."/>
        </authorList>
    </citation>
    <scope>NUCLEOTIDE SEQUENCE [LARGE SCALE GENOMIC DNA]</scope>
    <source>
        <strain evidence="2 3">DSM 40398</strain>
    </source>
</reference>
<dbReference type="EMBL" id="JACCBA010000001">
    <property type="protein sequence ID" value="NYD45800.1"/>
    <property type="molecule type" value="Genomic_DNA"/>
</dbReference>
<evidence type="ECO:0000313" key="2">
    <source>
        <dbReference type="EMBL" id="NYD45800.1"/>
    </source>
</evidence>
<dbReference type="Gene3D" id="3.40.50.10170">
    <property type="match status" value="1"/>
</dbReference>
<keyword evidence="1" id="KW-0446">Lipid-binding</keyword>
<keyword evidence="3" id="KW-1185">Reference proteome</keyword>
<comment type="caution">
    <text evidence="2">The sequence shown here is derived from an EMBL/GenBank/DDBJ whole genome shotgun (WGS) entry which is preliminary data.</text>
</comment>
<dbReference type="Gene3D" id="3.30.1180.10">
    <property type="match status" value="1"/>
</dbReference>
<dbReference type="NCBIfam" id="TIGR00762">
    <property type="entry name" value="DegV"/>
    <property type="match status" value="1"/>
</dbReference>
<protein>
    <submittedName>
        <fullName evidence="2">DegV family protein with EDD domain</fullName>
    </submittedName>
</protein>
<dbReference type="PROSITE" id="PS51482">
    <property type="entry name" value="DEGV"/>
    <property type="match status" value="1"/>
</dbReference>
<dbReference type="PANTHER" id="PTHR33434:SF2">
    <property type="entry name" value="FATTY ACID-BINDING PROTEIN TM_1468"/>
    <property type="match status" value="1"/>
</dbReference>
<dbReference type="Pfam" id="PF02645">
    <property type="entry name" value="DegV"/>
    <property type="match status" value="1"/>
</dbReference>
<sequence>MGSAVAVVTDSTAYLPPGLAERHGLTVVPLQIAVGGTTRDEGDISPAEAARALKEWHPVTTSRPAPQRFADAYKAAAAAGAREVVSVHLASAMSGTVEAARLAAEDAAVPVRIVDSGTIGMGLGFAALSAAAAAMAGGSAADAVSAATRRAGLTRSLIYVDTLEHLRRGGRIGAAATLWGSALMVKPLLEINDGLIAPLEKVRTSSRALARLEELAVAEAGGRRVDLGVQHLAAAARAEALAARLRERVPHVVDVYVGEVGPVIGAHVGPGMLGVVIAPQL</sequence>
<dbReference type="SUPFAM" id="SSF82549">
    <property type="entry name" value="DAK1/DegV-like"/>
    <property type="match status" value="1"/>
</dbReference>
<evidence type="ECO:0000256" key="1">
    <source>
        <dbReference type="ARBA" id="ARBA00023121"/>
    </source>
</evidence>
<dbReference type="AlphaFoldDB" id="A0A7Y9EEC3"/>
<dbReference type="RefSeq" id="WP_179843163.1">
    <property type="nucleotide sequence ID" value="NZ_JACCBA010000001.1"/>
</dbReference>
<name>A0A7Y9EEC3_9ACTN</name>
<dbReference type="Proteomes" id="UP000529783">
    <property type="component" value="Unassembled WGS sequence"/>
</dbReference>
<dbReference type="InterPro" id="IPR050270">
    <property type="entry name" value="DegV_domain_contain"/>
</dbReference>
<accession>A0A7Y9EEC3</accession>